<sequence>MCCAEDGVGEDHLEWGHPGLNVRRGGRRIKWGGILAGVASSLQKLAVNGPLWRAAGQAGGRPEVQGHQAAGLSLCRESSDSLNDFSHGTVSSVADVQETSLTHPADETIEDNADESDASGTTVTYTVVEGATKKGRDMLAASLQARVSVQLRTKEREHVFEPASELVDEMLLQAGHHPGLPSQAALLCRVNRAKVKIRPEEQKDFEDLMNFQLDEHYLPEDFLQADVPVGVNRRRRRHLLLATQQQLDILGQSNTIRPTCIWTHVWEGEGGLPGHLQLLDALPDDIQVHECVVDYEDTLWRVIPQLLPTVRMKGCSFHWNKVVWWFTQQCGLQKPYMEEEWMHRFVSNWEGKEVTPGQLVAATYNALRCFFIGTVLHVKEDETVQFYKPSRETLTNLGEPEGVTP</sequence>
<protein>
    <submittedName>
        <fullName evidence="1">Hypp2823 protein</fullName>
    </submittedName>
</protein>
<organism evidence="1 2">
    <name type="scientific">Branchiostoma lanceolatum</name>
    <name type="common">Common lancelet</name>
    <name type="synonym">Amphioxus lanceolatum</name>
    <dbReference type="NCBI Taxonomy" id="7740"/>
    <lineage>
        <taxon>Eukaryota</taxon>
        <taxon>Metazoa</taxon>
        <taxon>Chordata</taxon>
        <taxon>Cephalochordata</taxon>
        <taxon>Leptocardii</taxon>
        <taxon>Amphioxiformes</taxon>
        <taxon>Branchiostomatidae</taxon>
        <taxon>Branchiostoma</taxon>
    </lineage>
</organism>
<keyword evidence="2" id="KW-1185">Reference proteome</keyword>
<evidence type="ECO:0000313" key="1">
    <source>
        <dbReference type="EMBL" id="CAH1264049.1"/>
    </source>
</evidence>
<proteinExistence type="predicted"/>
<accession>A0A8J9ZUV6</accession>
<reference evidence="1" key="1">
    <citation type="submission" date="2022-01" db="EMBL/GenBank/DDBJ databases">
        <authorList>
            <person name="Braso-Vives M."/>
        </authorList>
    </citation>
    <scope>NUCLEOTIDE SEQUENCE</scope>
</reference>
<name>A0A8J9ZUV6_BRALA</name>
<dbReference type="Proteomes" id="UP000838412">
    <property type="component" value="Chromosome 4"/>
</dbReference>
<evidence type="ECO:0000313" key="2">
    <source>
        <dbReference type="Proteomes" id="UP000838412"/>
    </source>
</evidence>
<gene>
    <name evidence="1" type="primary">Hypp2823</name>
    <name evidence="1" type="ORF">BLAG_LOCUS18543</name>
</gene>
<dbReference type="OrthoDB" id="6287690at2759"/>
<dbReference type="EMBL" id="OV696689">
    <property type="protein sequence ID" value="CAH1264049.1"/>
    <property type="molecule type" value="Genomic_DNA"/>
</dbReference>
<dbReference type="AlphaFoldDB" id="A0A8J9ZUV6"/>